<evidence type="ECO:0000256" key="2">
    <source>
        <dbReference type="ARBA" id="ARBA00022763"/>
    </source>
</evidence>
<comment type="caution">
    <text evidence="10">The sequence shown here is derived from an EMBL/GenBank/DDBJ whole genome shotgun (WGS) entry which is preliminary data.</text>
</comment>
<keyword evidence="7" id="KW-0234">DNA repair</keyword>
<evidence type="ECO:0000256" key="4">
    <source>
        <dbReference type="ARBA" id="ARBA00022806"/>
    </source>
</evidence>
<evidence type="ECO:0000256" key="3">
    <source>
        <dbReference type="ARBA" id="ARBA00022801"/>
    </source>
</evidence>
<keyword evidence="1" id="KW-0547">Nucleotide-binding</keyword>
<evidence type="ECO:0000256" key="8">
    <source>
        <dbReference type="ARBA" id="ARBA00023235"/>
    </source>
</evidence>
<evidence type="ECO:0000256" key="5">
    <source>
        <dbReference type="ARBA" id="ARBA00022840"/>
    </source>
</evidence>
<dbReference type="PANTHER" id="PTHR47642">
    <property type="entry name" value="ATP-DEPENDENT DNA HELICASE"/>
    <property type="match status" value="1"/>
</dbReference>
<keyword evidence="8" id="KW-0413">Isomerase</keyword>
<reference evidence="10" key="1">
    <citation type="submission" date="2020-04" db="EMBL/GenBank/DDBJ databases">
        <title>Draft genome resource of the tomato pathogen Pseudocercospora fuligena.</title>
        <authorList>
            <person name="Zaccaron A."/>
        </authorList>
    </citation>
    <scope>NUCLEOTIDE SEQUENCE</scope>
    <source>
        <strain evidence="10">PF001</strain>
    </source>
</reference>
<proteinExistence type="predicted"/>
<evidence type="ECO:0000256" key="1">
    <source>
        <dbReference type="ARBA" id="ARBA00022741"/>
    </source>
</evidence>
<keyword evidence="2" id="KW-0227">DNA damage</keyword>
<dbReference type="Pfam" id="PF21530">
    <property type="entry name" value="Pif1_2B_dom"/>
    <property type="match status" value="1"/>
</dbReference>
<evidence type="ECO:0000256" key="6">
    <source>
        <dbReference type="ARBA" id="ARBA00023125"/>
    </source>
</evidence>
<dbReference type="InterPro" id="IPR051055">
    <property type="entry name" value="PIF1_helicase"/>
</dbReference>
<dbReference type="GO" id="GO:0004386">
    <property type="term" value="F:helicase activity"/>
    <property type="evidence" value="ECO:0007669"/>
    <property type="project" value="UniProtKB-KW"/>
</dbReference>
<dbReference type="AlphaFoldDB" id="A0A8H6RM25"/>
<keyword evidence="11" id="KW-1185">Reference proteome</keyword>
<dbReference type="PANTHER" id="PTHR47642:SF5">
    <property type="entry name" value="ATP-DEPENDENT DNA HELICASE"/>
    <property type="match status" value="1"/>
</dbReference>
<organism evidence="10 11">
    <name type="scientific">Pseudocercospora fuligena</name>
    <dbReference type="NCBI Taxonomy" id="685502"/>
    <lineage>
        <taxon>Eukaryota</taxon>
        <taxon>Fungi</taxon>
        <taxon>Dikarya</taxon>
        <taxon>Ascomycota</taxon>
        <taxon>Pezizomycotina</taxon>
        <taxon>Dothideomycetes</taxon>
        <taxon>Dothideomycetidae</taxon>
        <taxon>Mycosphaerellales</taxon>
        <taxon>Mycosphaerellaceae</taxon>
        <taxon>Pseudocercospora</taxon>
    </lineage>
</organism>
<name>A0A8H6RM25_9PEZI</name>
<dbReference type="OrthoDB" id="3942766at2759"/>
<feature type="domain" description="DNA helicase Pif1-like 2B" evidence="9">
    <location>
        <begin position="32"/>
        <end position="65"/>
    </location>
</feature>
<dbReference type="Gene3D" id="3.40.50.300">
    <property type="entry name" value="P-loop containing nucleotide triphosphate hydrolases"/>
    <property type="match status" value="1"/>
</dbReference>
<keyword evidence="4 10" id="KW-0347">Helicase</keyword>
<keyword evidence="5" id="KW-0067">ATP-binding</keyword>
<dbReference type="InterPro" id="IPR027417">
    <property type="entry name" value="P-loop_NTPase"/>
</dbReference>
<dbReference type="Proteomes" id="UP000660729">
    <property type="component" value="Unassembled WGS sequence"/>
</dbReference>
<evidence type="ECO:0000313" key="10">
    <source>
        <dbReference type="EMBL" id="KAF7192576.1"/>
    </source>
</evidence>
<keyword evidence="3" id="KW-0378">Hydrolase</keyword>
<keyword evidence="6" id="KW-0238">DNA-binding</keyword>
<dbReference type="SUPFAM" id="SSF52540">
    <property type="entry name" value="P-loop containing nucleoside triphosphate hydrolases"/>
    <property type="match status" value="1"/>
</dbReference>
<sequence>MNQLGNEIITVPAIHIGSGSSASFNEAGGLHSCLSLCEGARVMLVENLWTEQGLVNGTIGTVREFVKKAPMEGVPYAILIHFDTYQGPSLDGSGIVPIFMSTREYCMDGMQCSRRQFPLTIAYAITVHKSQGITIDEAVMDIADRDFTTSLTYVAVPRVKTIQGVVFERPFDFYSRFQHKETDLDGMRREDARRRGLKEARDDGDD</sequence>
<evidence type="ECO:0000256" key="7">
    <source>
        <dbReference type="ARBA" id="ARBA00023204"/>
    </source>
</evidence>
<accession>A0A8H6RM25</accession>
<gene>
    <name evidence="10" type="ORF">HII31_06085</name>
</gene>
<evidence type="ECO:0000259" key="9">
    <source>
        <dbReference type="Pfam" id="PF21530"/>
    </source>
</evidence>
<protein>
    <submittedName>
        <fullName evidence="10">ATP-dependent DNA helicase PIF1</fullName>
    </submittedName>
</protein>
<dbReference type="EMBL" id="JABCIY010000118">
    <property type="protein sequence ID" value="KAF7192576.1"/>
    <property type="molecule type" value="Genomic_DNA"/>
</dbReference>
<dbReference type="CDD" id="cd18809">
    <property type="entry name" value="SF1_C_RecD"/>
    <property type="match status" value="1"/>
</dbReference>
<dbReference type="InterPro" id="IPR049163">
    <property type="entry name" value="Pif1-like_2B_dom"/>
</dbReference>
<evidence type="ECO:0000313" key="11">
    <source>
        <dbReference type="Proteomes" id="UP000660729"/>
    </source>
</evidence>
<dbReference type="Gene3D" id="2.30.30.940">
    <property type="match status" value="1"/>
</dbReference>